<reference evidence="3 4" key="1">
    <citation type="submission" date="2020-07" db="EMBL/GenBank/DDBJ databases">
        <title>Sequencing the genomes of 1000 actinobacteria strains.</title>
        <authorList>
            <person name="Klenk H.-P."/>
        </authorList>
    </citation>
    <scope>NUCLEOTIDE SEQUENCE [LARGE SCALE GENOMIC DNA]</scope>
    <source>
        <strain evidence="3 4">DSM 21350</strain>
    </source>
</reference>
<evidence type="ECO:0000313" key="2">
    <source>
        <dbReference type="EMBL" id="NYD39923.1"/>
    </source>
</evidence>
<evidence type="ECO:0000313" key="4">
    <source>
        <dbReference type="Proteomes" id="UP000535511"/>
    </source>
</evidence>
<evidence type="ECO:0000313" key="3">
    <source>
        <dbReference type="EMBL" id="NYD43955.1"/>
    </source>
</evidence>
<keyword evidence="4" id="KW-1185">Reference proteome</keyword>
<dbReference type="AlphaFoldDB" id="A0A7Y9EAQ7"/>
<accession>A0A7Y9EAQ7</accession>
<protein>
    <submittedName>
        <fullName evidence="3">Uncharacterized protein</fullName>
    </submittedName>
</protein>
<comment type="caution">
    <text evidence="3">The sequence shown here is derived from an EMBL/GenBank/DDBJ whole genome shotgun (WGS) entry which is preliminary data.</text>
</comment>
<sequence>MSEDRCACGSLTLSTTVSERHDRGLHGADGCVGVLPWLRPAPDSTPTERLEEAVEAVLTADSRRTDPIPIDLADALDQLRRCRYGARRLLPANADPRATARETTEPEEGGHV</sequence>
<feature type="region of interest" description="Disordered" evidence="1">
    <location>
        <begin position="92"/>
        <end position="112"/>
    </location>
</feature>
<gene>
    <name evidence="2" type="ORF">BJZ21_000006</name>
    <name evidence="3" type="ORF">BJZ21_004038</name>
</gene>
<organism evidence="3 4">
    <name type="scientific">Nocardioides panaciterrulae</name>
    <dbReference type="NCBI Taxonomy" id="661492"/>
    <lineage>
        <taxon>Bacteria</taxon>
        <taxon>Bacillati</taxon>
        <taxon>Actinomycetota</taxon>
        <taxon>Actinomycetes</taxon>
        <taxon>Propionibacteriales</taxon>
        <taxon>Nocardioidaceae</taxon>
        <taxon>Nocardioides</taxon>
    </lineage>
</organism>
<dbReference type="RefSeq" id="WP_179665409.1">
    <property type="nucleotide sequence ID" value="NZ_JACCBG010000001.1"/>
</dbReference>
<dbReference type="EMBL" id="JACCBG010000001">
    <property type="protein sequence ID" value="NYD39923.1"/>
    <property type="molecule type" value="Genomic_DNA"/>
</dbReference>
<dbReference type="EMBL" id="JACCBG010000001">
    <property type="protein sequence ID" value="NYD43955.1"/>
    <property type="molecule type" value="Genomic_DNA"/>
</dbReference>
<evidence type="ECO:0000256" key="1">
    <source>
        <dbReference type="SAM" id="MobiDB-lite"/>
    </source>
</evidence>
<feature type="compositionally biased region" description="Basic and acidic residues" evidence="1">
    <location>
        <begin position="98"/>
        <end position="112"/>
    </location>
</feature>
<name>A0A7Y9EAQ7_9ACTN</name>
<dbReference type="Proteomes" id="UP000535511">
    <property type="component" value="Unassembled WGS sequence"/>
</dbReference>
<proteinExistence type="predicted"/>